<evidence type="ECO:0000313" key="1">
    <source>
        <dbReference type="EMBL" id="MBA4865924.1"/>
    </source>
</evidence>
<reference evidence="1 2" key="1">
    <citation type="submission" date="2020-07" db="EMBL/GenBank/DDBJ databases">
        <title>Streptomyces isolated from Indian soil.</title>
        <authorList>
            <person name="Mandal S."/>
            <person name="Maiti P.K."/>
        </authorList>
    </citation>
    <scope>NUCLEOTIDE SEQUENCE [LARGE SCALE GENOMIC DNA]</scope>
    <source>
        <strain evidence="1 2">PSKA54</strain>
    </source>
</reference>
<comment type="caution">
    <text evidence="1">The sequence shown here is derived from an EMBL/GenBank/DDBJ whole genome shotgun (WGS) entry which is preliminary data.</text>
</comment>
<sequence length="156" mass="16431">MDFQDAINNVIAELTPQPWDYTTHDGTTLRVIPAGLRADPGEAEILIRITRADATGLCEFGITGPDSRGVAEVGVTTADLPKVIEALTEQGWWADNTLVSGALLVAAASGGVVVGVTENHGAGQHVDVGIVLPEVQRLPLASALRRALDVARSWED</sequence>
<dbReference type="EMBL" id="JACEQY010000049">
    <property type="protein sequence ID" value="MBA4865924.1"/>
    <property type="molecule type" value="Genomic_DNA"/>
</dbReference>
<dbReference type="Proteomes" id="UP000586976">
    <property type="component" value="Unassembled WGS sequence"/>
</dbReference>
<dbReference type="RefSeq" id="WP_181867361.1">
    <property type="nucleotide sequence ID" value="NZ_JACEQY010000049.1"/>
</dbReference>
<accession>A0A7W2D6Y4</accession>
<gene>
    <name evidence="1" type="ORF">H1V43_32185</name>
</gene>
<proteinExistence type="predicted"/>
<keyword evidence="2" id="KW-1185">Reference proteome</keyword>
<dbReference type="AlphaFoldDB" id="A0A7W2D6Y4"/>
<name>A0A7W2D6Y4_9ACTN</name>
<evidence type="ECO:0000313" key="2">
    <source>
        <dbReference type="Proteomes" id="UP000586976"/>
    </source>
</evidence>
<organism evidence="1 2">
    <name type="scientific">Streptomyces himalayensis subsp. aureolus</name>
    <dbReference type="NCBI Taxonomy" id="2758039"/>
    <lineage>
        <taxon>Bacteria</taxon>
        <taxon>Bacillati</taxon>
        <taxon>Actinomycetota</taxon>
        <taxon>Actinomycetes</taxon>
        <taxon>Kitasatosporales</taxon>
        <taxon>Streptomycetaceae</taxon>
        <taxon>Streptomyces</taxon>
        <taxon>Streptomyces himalayensis</taxon>
    </lineage>
</organism>
<protein>
    <submittedName>
        <fullName evidence="1">Uncharacterized protein</fullName>
    </submittedName>
</protein>